<protein>
    <recommendedName>
        <fullName evidence="4">malate dehydrogenase (quinone)</fullName>
        <ecNumber evidence="4">1.1.5.4</ecNumber>
    </recommendedName>
    <alternativeName>
        <fullName evidence="10">MQO</fullName>
    </alternativeName>
    <alternativeName>
        <fullName evidence="9">Malate dehydrogenase [quinone]</fullName>
    </alternativeName>
</protein>
<evidence type="ECO:0000256" key="3">
    <source>
        <dbReference type="ARBA" id="ARBA00005012"/>
    </source>
</evidence>
<dbReference type="EC" id="1.1.5.4" evidence="4"/>
<proteinExistence type="predicted"/>
<organism evidence="11 12">
    <name type="scientific">Arthrobacter deserti</name>
    <dbReference type="NCBI Taxonomy" id="1742687"/>
    <lineage>
        <taxon>Bacteria</taxon>
        <taxon>Bacillati</taxon>
        <taxon>Actinomycetota</taxon>
        <taxon>Actinomycetes</taxon>
        <taxon>Micrococcales</taxon>
        <taxon>Micrococcaceae</taxon>
        <taxon>Arthrobacter</taxon>
    </lineage>
</organism>
<keyword evidence="6" id="KW-0285">Flavoprotein</keyword>
<feature type="non-terminal residue" evidence="11">
    <location>
        <position position="1"/>
    </location>
</feature>
<keyword evidence="8" id="KW-0560">Oxidoreductase</keyword>
<evidence type="ECO:0000256" key="4">
    <source>
        <dbReference type="ARBA" id="ARBA00013026"/>
    </source>
</evidence>
<gene>
    <name evidence="11" type="ORF">HER39_17820</name>
</gene>
<evidence type="ECO:0000256" key="10">
    <source>
        <dbReference type="ARBA" id="ARBA00031550"/>
    </source>
</evidence>
<evidence type="ECO:0000256" key="9">
    <source>
        <dbReference type="ARBA" id="ARBA00030660"/>
    </source>
</evidence>
<dbReference type="EMBL" id="JAAZSR010000516">
    <property type="protein sequence ID" value="NKX52394.1"/>
    <property type="molecule type" value="Genomic_DNA"/>
</dbReference>
<evidence type="ECO:0000313" key="11">
    <source>
        <dbReference type="EMBL" id="NKX52394.1"/>
    </source>
</evidence>
<name>A0ABX1JUE8_9MICC</name>
<dbReference type="InterPro" id="IPR006231">
    <property type="entry name" value="MQO"/>
</dbReference>
<dbReference type="InterPro" id="IPR036188">
    <property type="entry name" value="FAD/NAD-bd_sf"/>
</dbReference>
<evidence type="ECO:0000256" key="6">
    <source>
        <dbReference type="ARBA" id="ARBA00022630"/>
    </source>
</evidence>
<dbReference type="SUPFAM" id="SSF51905">
    <property type="entry name" value="FAD/NAD(P)-binding domain"/>
    <property type="match status" value="1"/>
</dbReference>
<comment type="caution">
    <text evidence="11">The sequence shown here is derived from an EMBL/GenBank/DDBJ whole genome shotgun (WGS) entry which is preliminary data.</text>
</comment>
<evidence type="ECO:0000256" key="8">
    <source>
        <dbReference type="ARBA" id="ARBA00023002"/>
    </source>
</evidence>
<reference evidence="11 12" key="1">
    <citation type="submission" date="2020-04" db="EMBL/GenBank/DDBJ databases">
        <authorList>
            <person name="Liu S."/>
        </authorList>
    </citation>
    <scope>NUCLEOTIDE SEQUENCE [LARGE SCALE GENOMIC DNA]</scope>
    <source>
        <strain evidence="11 12">CGMCC 1.15091</strain>
    </source>
</reference>
<evidence type="ECO:0000256" key="7">
    <source>
        <dbReference type="ARBA" id="ARBA00022827"/>
    </source>
</evidence>
<comment type="pathway">
    <text evidence="3">Carbohydrate metabolism; tricarboxylic acid cycle; oxaloacetate from (S)-malate (quinone route): step 1/1.</text>
</comment>
<evidence type="ECO:0000256" key="5">
    <source>
        <dbReference type="ARBA" id="ARBA00022532"/>
    </source>
</evidence>
<comment type="catalytic activity">
    <reaction evidence="1">
        <text>(S)-malate + a quinone = a quinol + oxaloacetate</text>
        <dbReference type="Rhea" id="RHEA:46012"/>
        <dbReference type="ChEBI" id="CHEBI:15589"/>
        <dbReference type="ChEBI" id="CHEBI:16452"/>
        <dbReference type="ChEBI" id="CHEBI:24646"/>
        <dbReference type="ChEBI" id="CHEBI:132124"/>
        <dbReference type="EC" id="1.1.5.4"/>
    </reaction>
</comment>
<evidence type="ECO:0000313" key="12">
    <source>
        <dbReference type="Proteomes" id="UP000523795"/>
    </source>
</evidence>
<sequence>ADYLRRRYEAFKAEPVFEQIQFTEDRAELAEWAPLVMAGRDPQQRVAASRVTGGTDVDFGALSRKLAGYLSGNGAEINYGHRVTDVVRGTDGRWELKITENTTGQKKTVRARFVFVGAGGGGLHLLQRSGIPEAKGFGGFPVSGQFLRCTDESVIAQHAAKVYGQAAVGA</sequence>
<keyword evidence="7" id="KW-0274">FAD</keyword>
<dbReference type="Proteomes" id="UP000523795">
    <property type="component" value="Unassembled WGS sequence"/>
</dbReference>
<evidence type="ECO:0000256" key="1">
    <source>
        <dbReference type="ARBA" id="ARBA00001139"/>
    </source>
</evidence>
<accession>A0ABX1JUE8</accession>
<keyword evidence="12" id="KW-1185">Reference proteome</keyword>
<dbReference type="Gene3D" id="3.50.50.60">
    <property type="entry name" value="FAD/NAD(P)-binding domain"/>
    <property type="match status" value="1"/>
</dbReference>
<keyword evidence="5" id="KW-0816">Tricarboxylic acid cycle</keyword>
<comment type="cofactor">
    <cofactor evidence="2">
        <name>FAD</name>
        <dbReference type="ChEBI" id="CHEBI:57692"/>
    </cofactor>
</comment>
<dbReference type="Pfam" id="PF06039">
    <property type="entry name" value="Mqo"/>
    <property type="match status" value="1"/>
</dbReference>
<evidence type="ECO:0000256" key="2">
    <source>
        <dbReference type="ARBA" id="ARBA00001974"/>
    </source>
</evidence>
<feature type="non-terminal residue" evidence="11">
    <location>
        <position position="170"/>
    </location>
</feature>